<proteinExistence type="predicted"/>
<evidence type="ECO:0000256" key="2">
    <source>
        <dbReference type="ARBA" id="ARBA00022692"/>
    </source>
</evidence>
<dbReference type="GO" id="GO:0016020">
    <property type="term" value="C:membrane"/>
    <property type="evidence" value="ECO:0007669"/>
    <property type="project" value="UniProtKB-SubCell"/>
</dbReference>
<dbReference type="InterPro" id="IPR036259">
    <property type="entry name" value="MFS_trans_sf"/>
</dbReference>
<name>A0AAV9U882_9PEZI</name>
<feature type="region of interest" description="Disordered" evidence="5">
    <location>
        <begin position="553"/>
        <end position="572"/>
    </location>
</feature>
<dbReference type="AlphaFoldDB" id="A0AAV9U882"/>
<evidence type="ECO:0000313" key="9">
    <source>
        <dbReference type="Proteomes" id="UP001375240"/>
    </source>
</evidence>
<feature type="transmembrane region" description="Helical" evidence="6">
    <location>
        <begin position="141"/>
        <end position="160"/>
    </location>
</feature>
<feature type="transmembrane region" description="Helical" evidence="6">
    <location>
        <begin position="172"/>
        <end position="194"/>
    </location>
</feature>
<accession>A0AAV9U882</accession>
<feature type="region of interest" description="Disordered" evidence="5">
    <location>
        <begin position="1"/>
        <end position="50"/>
    </location>
</feature>
<dbReference type="InterPro" id="IPR005829">
    <property type="entry name" value="Sugar_transporter_CS"/>
</dbReference>
<protein>
    <recommendedName>
        <fullName evidence="7">Major facilitator superfamily (MFS) profile domain-containing protein</fullName>
    </recommendedName>
</protein>
<dbReference type="SUPFAM" id="SSF103473">
    <property type="entry name" value="MFS general substrate transporter"/>
    <property type="match status" value="1"/>
</dbReference>
<feature type="transmembrane region" description="Helical" evidence="6">
    <location>
        <begin position="490"/>
        <end position="514"/>
    </location>
</feature>
<dbReference type="EMBL" id="JAVHNQ010000011">
    <property type="protein sequence ID" value="KAK6336251.1"/>
    <property type="molecule type" value="Genomic_DNA"/>
</dbReference>
<dbReference type="PANTHER" id="PTHR23507:SF40">
    <property type="entry name" value="TETRACYCLINE-EFFLUX TRANSPORTER"/>
    <property type="match status" value="1"/>
</dbReference>
<dbReference type="InterPro" id="IPR011701">
    <property type="entry name" value="MFS"/>
</dbReference>
<feature type="transmembrane region" description="Helical" evidence="6">
    <location>
        <begin position="267"/>
        <end position="289"/>
    </location>
</feature>
<feature type="transmembrane region" description="Helical" evidence="6">
    <location>
        <begin position="349"/>
        <end position="375"/>
    </location>
</feature>
<evidence type="ECO:0000256" key="1">
    <source>
        <dbReference type="ARBA" id="ARBA00004141"/>
    </source>
</evidence>
<gene>
    <name evidence="8" type="ORF">TWF696_001812</name>
</gene>
<dbReference type="GO" id="GO:0022857">
    <property type="term" value="F:transmembrane transporter activity"/>
    <property type="evidence" value="ECO:0007669"/>
    <property type="project" value="InterPro"/>
</dbReference>
<feature type="transmembrane region" description="Helical" evidence="6">
    <location>
        <begin position="241"/>
        <end position="261"/>
    </location>
</feature>
<dbReference type="Pfam" id="PF07690">
    <property type="entry name" value="MFS_1"/>
    <property type="match status" value="1"/>
</dbReference>
<evidence type="ECO:0000259" key="7">
    <source>
        <dbReference type="PROSITE" id="PS50850"/>
    </source>
</evidence>
<dbReference type="InterPro" id="IPR020846">
    <property type="entry name" value="MFS_dom"/>
</dbReference>
<comment type="caution">
    <text evidence="8">The sequence shown here is derived from an EMBL/GenBank/DDBJ whole genome shotgun (WGS) entry which is preliminary data.</text>
</comment>
<evidence type="ECO:0000256" key="5">
    <source>
        <dbReference type="SAM" id="MobiDB-lite"/>
    </source>
</evidence>
<keyword evidence="9" id="KW-1185">Reference proteome</keyword>
<evidence type="ECO:0000256" key="3">
    <source>
        <dbReference type="ARBA" id="ARBA00022989"/>
    </source>
</evidence>
<feature type="transmembrane region" description="Helical" evidence="6">
    <location>
        <begin position="387"/>
        <end position="409"/>
    </location>
</feature>
<keyword evidence="2 6" id="KW-0812">Transmembrane</keyword>
<evidence type="ECO:0000313" key="8">
    <source>
        <dbReference type="EMBL" id="KAK6336251.1"/>
    </source>
</evidence>
<feature type="transmembrane region" description="Helical" evidence="6">
    <location>
        <begin position="520"/>
        <end position="542"/>
    </location>
</feature>
<evidence type="ECO:0000256" key="4">
    <source>
        <dbReference type="ARBA" id="ARBA00023136"/>
    </source>
</evidence>
<evidence type="ECO:0000256" key="6">
    <source>
        <dbReference type="SAM" id="Phobius"/>
    </source>
</evidence>
<keyword evidence="4 6" id="KW-0472">Membrane</keyword>
<organism evidence="8 9">
    <name type="scientific">Orbilia brochopaga</name>
    <dbReference type="NCBI Taxonomy" id="3140254"/>
    <lineage>
        <taxon>Eukaryota</taxon>
        <taxon>Fungi</taxon>
        <taxon>Dikarya</taxon>
        <taxon>Ascomycota</taxon>
        <taxon>Pezizomycotina</taxon>
        <taxon>Orbiliomycetes</taxon>
        <taxon>Orbiliales</taxon>
        <taxon>Orbiliaceae</taxon>
        <taxon>Orbilia</taxon>
    </lineage>
</organism>
<comment type="subcellular location">
    <subcellularLocation>
        <location evidence="1">Membrane</location>
        <topology evidence="1">Multi-pass membrane protein</topology>
    </subcellularLocation>
</comment>
<dbReference type="PROSITE" id="PS50850">
    <property type="entry name" value="MFS"/>
    <property type="match status" value="1"/>
</dbReference>
<keyword evidence="3 6" id="KW-1133">Transmembrane helix</keyword>
<feature type="transmembrane region" description="Helical" evidence="6">
    <location>
        <begin position="69"/>
        <end position="88"/>
    </location>
</feature>
<feature type="compositionally biased region" description="Acidic residues" evidence="5">
    <location>
        <begin position="553"/>
        <end position="562"/>
    </location>
</feature>
<reference evidence="8 9" key="1">
    <citation type="submission" date="2019-10" db="EMBL/GenBank/DDBJ databases">
        <authorList>
            <person name="Palmer J.M."/>
        </authorList>
    </citation>
    <scope>NUCLEOTIDE SEQUENCE [LARGE SCALE GENOMIC DNA]</scope>
    <source>
        <strain evidence="8 9">TWF696</strain>
    </source>
</reference>
<dbReference type="Proteomes" id="UP001375240">
    <property type="component" value="Unassembled WGS sequence"/>
</dbReference>
<dbReference type="PANTHER" id="PTHR23507">
    <property type="entry name" value="ZGC:174356"/>
    <property type="match status" value="1"/>
</dbReference>
<feature type="transmembrane region" description="Helical" evidence="6">
    <location>
        <begin position="200"/>
        <end position="221"/>
    </location>
</feature>
<dbReference type="PROSITE" id="PS00216">
    <property type="entry name" value="SUGAR_TRANSPORT_1"/>
    <property type="match status" value="1"/>
</dbReference>
<sequence>MEQEADILATEEAEAGVEQQLLRGSRNRDGRGAEDAYEGPSPHAYDGAADELPAKKDNTWSAWLNRPSIAILLPPFLLLATAMGAAAVPRVNLYLTLICQDYYKERERNLPSGSFTPIKLVLGADNPECEVPEIAAKAAMFTLYINVIVGLLSAISSPRLGQLSDRYGRRRLMILSSCGSLIAEIMLIFCARFPDTITYWWLLLAEVFEGALGSFTLVLALTHSYATDCTSFAKRAAAFSFFHGCLFTGIAIGPAIGGYVIEKTDSLISVFYAVVVIHVSVLLYFGFILPESLSKAKQMLARDKWAEKQRKLAESSVSKWRLALRHMNIFEPLNILWPKSGHNLAKLRLNMILIAAIDFIMFGVGFGAMTVVILYSKIQFHWTTQFAAYYTSIVNSTRVFALFVILTVITRLFRKKPPPGTPAAGCDTLDTYLIRGALSIEVLGYSFFVLARSTPLFVVGGVVQSFGGIGSPTLQSALTKHSPADKTGHLLGVIALLHALARVIGPTAFNGIYYKTAESYPQATFTVLVGLFMCAWVAAWFITPHIAVEGAEEAVERDDGESAESQPLVARS</sequence>
<feature type="compositionally biased region" description="Acidic residues" evidence="5">
    <location>
        <begin position="1"/>
        <end position="15"/>
    </location>
</feature>
<dbReference type="Gene3D" id="1.20.1250.20">
    <property type="entry name" value="MFS general substrate transporter like domains"/>
    <property type="match status" value="1"/>
</dbReference>
<feature type="domain" description="Major facilitator superfamily (MFS) profile" evidence="7">
    <location>
        <begin position="70"/>
        <end position="547"/>
    </location>
</feature>